<dbReference type="STRING" id="436010.A0A166N471"/>
<sequence length="505" mass="57811">MPVRIGTNHAPTMFERTHMEISLTDVRQDLAQLESALIHLQAVQELLQLKRDALQKYDDAHMALLSPIRRVPLEILAEVFSYFLPDDDDATTGARRNRMLPSHICQRWRNLSLSTPSFWAHVCVIADEADMSRQLECAKCWLARSGNCPLTVELSMTRQYVQRSGPQWKPLLDIFLPFCRRWRHASILLNKASIGDLSAIRNDLPMLESLAIRYLTSDSPFEFAPKLHTLWTRASEILTNANALPWNQLTALNVTVDSVQQFLTVIQKLPNVVSHMVRIFSRSTRVEEPFEYPPIRLEHLESLYMIVGPNFYITGFHECLDLPALKHYSYTEEEFDTRWSLPSFLSLISRPSCVLQSIRINVASAVGQDNLALLLAQTPDLESLKFNCYLSMGIISNMVLDLLLVSSSSTSRLVPNLTIIYLAYDKDFDFHLLLNMIRSRWKIDGRTTGARRKTPLAEVEVWNVENTDMLDHELLQCLQELETDGLATVRLVDKEGYIAGLWKQP</sequence>
<proteinExistence type="predicted"/>
<dbReference type="Gene3D" id="1.20.1280.50">
    <property type="match status" value="1"/>
</dbReference>
<dbReference type="OrthoDB" id="3365698at2759"/>
<protein>
    <submittedName>
        <fullName evidence="1">Uncharacterized protein</fullName>
    </submittedName>
</protein>
<reference evidence="1 2" key="1">
    <citation type="journal article" date="2016" name="Mol. Biol. Evol.">
        <title>Comparative Genomics of Early-Diverging Mushroom-Forming Fungi Provides Insights into the Origins of Lignocellulose Decay Capabilities.</title>
        <authorList>
            <person name="Nagy L.G."/>
            <person name="Riley R."/>
            <person name="Tritt A."/>
            <person name="Adam C."/>
            <person name="Daum C."/>
            <person name="Floudas D."/>
            <person name="Sun H."/>
            <person name="Yadav J.S."/>
            <person name="Pangilinan J."/>
            <person name="Larsson K.H."/>
            <person name="Matsuura K."/>
            <person name="Barry K."/>
            <person name="Labutti K."/>
            <person name="Kuo R."/>
            <person name="Ohm R.A."/>
            <person name="Bhattacharya S.S."/>
            <person name="Shirouzu T."/>
            <person name="Yoshinaga Y."/>
            <person name="Martin F.M."/>
            <person name="Grigoriev I.V."/>
            <person name="Hibbett D.S."/>
        </authorList>
    </citation>
    <scope>NUCLEOTIDE SEQUENCE [LARGE SCALE GENOMIC DNA]</scope>
    <source>
        <strain evidence="1 2">CBS 109695</strain>
    </source>
</reference>
<dbReference type="EMBL" id="KV417525">
    <property type="protein sequence ID" value="KZP24626.1"/>
    <property type="molecule type" value="Genomic_DNA"/>
</dbReference>
<accession>A0A166N471</accession>
<evidence type="ECO:0000313" key="2">
    <source>
        <dbReference type="Proteomes" id="UP000076532"/>
    </source>
</evidence>
<dbReference type="Proteomes" id="UP000076532">
    <property type="component" value="Unassembled WGS sequence"/>
</dbReference>
<evidence type="ECO:0000313" key="1">
    <source>
        <dbReference type="EMBL" id="KZP24626.1"/>
    </source>
</evidence>
<gene>
    <name evidence="1" type="ORF">FIBSPDRAFT_951029</name>
</gene>
<name>A0A166N471_9AGAM</name>
<organism evidence="1 2">
    <name type="scientific">Athelia psychrophila</name>
    <dbReference type="NCBI Taxonomy" id="1759441"/>
    <lineage>
        <taxon>Eukaryota</taxon>
        <taxon>Fungi</taxon>
        <taxon>Dikarya</taxon>
        <taxon>Basidiomycota</taxon>
        <taxon>Agaricomycotina</taxon>
        <taxon>Agaricomycetes</taxon>
        <taxon>Agaricomycetidae</taxon>
        <taxon>Atheliales</taxon>
        <taxon>Atheliaceae</taxon>
        <taxon>Athelia</taxon>
    </lineage>
</organism>
<dbReference type="AlphaFoldDB" id="A0A166N471"/>
<keyword evidence="2" id="KW-1185">Reference proteome</keyword>